<evidence type="ECO:0000313" key="5">
    <source>
        <dbReference type="Proteomes" id="UP000675747"/>
    </source>
</evidence>
<dbReference type="PROSITE" id="PS51257">
    <property type="entry name" value="PROKAR_LIPOPROTEIN"/>
    <property type="match status" value="1"/>
</dbReference>
<accession>A0A8J7VWI1</accession>
<dbReference type="Pfam" id="PF03886">
    <property type="entry name" value="ABC_trans_aux"/>
    <property type="match status" value="1"/>
</dbReference>
<dbReference type="InterPro" id="IPR005586">
    <property type="entry name" value="ABC_trans_aux"/>
</dbReference>
<feature type="chain" id="PRO_5042774280" evidence="1">
    <location>
        <begin position="23"/>
        <end position="229"/>
    </location>
</feature>
<sequence>MTRSARAFRSALLALAAAAALAGCGSLLGARGDAPTVLAPEIRVRTDPAWPQVEWQLAIATPQSSESLATSRIAVQPQPGTLEVYAGALWLDTAPELVQNALIRGFEDSGRILAVSGFGGGVRGDFALLLDLRHFESVYRDGTPEATVELRARLVHFRGNRVVAARTFRNAVPAQGVEVARVSDAFGQALSATVTEVVGWTLVEGQQAVAALEASDGRATRTPPPPRPL</sequence>
<feature type="signal peptide" evidence="1">
    <location>
        <begin position="1"/>
        <end position="22"/>
    </location>
</feature>
<keyword evidence="5" id="KW-1185">Reference proteome</keyword>
<dbReference type="RefSeq" id="WP_211927135.1">
    <property type="nucleotide sequence ID" value="NZ_JAGQFT020000007.1"/>
</dbReference>
<organism evidence="3">
    <name type="scientific">Coralloluteibacterium stylophorae</name>
    <dbReference type="NCBI Taxonomy" id="1776034"/>
    <lineage>
        <taxon>Bacteria</taxon>
        <taxon>Pseudomonadati</taxon>
        <taxon>Pseudomonadota</taxon>
        <taxon>Gammaproteobacteria</taxon>
        <taxon>Lysobacterales</taxon>
        <taxon>Lysobacteraceae</taxon>
        <taxon>Coralloluteibacterium</taxon>
    </lineage>
</organism>
<dbReference type="EMBL" id="JAGQFT020000007">
    <property type="protein sequence ID" value="MBS7457807.1"/>
    <property type="molecule type" value="Genomic_DNA"/>
</dbReference>
<proteinExistence type="predicted"/>
<reference evidence="3" key="2">
    <citation type="submission" date="2021-04" db="EMBL/GenBank/DDBJ databases">
        <authorList>
            <person name="Karlyshev A.V."/>
        </authorList>
    </citation>
    <scope>NUCLEOTIDE SEQUENCE</scope>
    <source>
        <strain evidence="3">LMG 29479</strain>
    </source>
</reference>
<feature type="domain" description="ABC-type transport auxiliary lipoprotein component" evidence="2">
    <location>
        <begin position="38"/>
        <end position="197"/>
    </location>
</feature>
<dbReference type="Gene3D" id="3.40.50.10610">
    <property type="entry name" value="ABC-type transport auxiliary lipoprotein component"/>
    <property type="match status" value="1"/>
</dbReference>
<evidence type="ECO:0000313" key="3">
    <source>
        <dbReference type="EMBL" id="MBR0563218.1"/>
    </source>
</evidence>
<protein>
    <submittedName>
        <fullName evidence="3">Membrane integrity-associated transporter subunit PqiC</fullName>
    </submittedName>
</protein>
<reference evidence="4 5" key="1">
    <citation type="journal article" date="2021" name="Microbiol. Resour. Announc.">
        <title>Draft Genome Sequence of Coralloluteibacterium stylophorae LMG 29479T.</title>
        <authorList>
            <person name="Karlyshev A.V."/>
            <person name="Kudryashova E.B."/>
            <person name="Ariskina E.V."/>
            <person name="Conroy A.P."/>
            <person name="Abidueva E.Y."/>
        </authorList>
    </citation>
    <scope>NUCLEOTIDE SEQUENCE [LARGE SCALE GENOMIC DNA]</scope>
    <source>
        <strain evidence="4 5">LMG 29479</strain>
    </source>
</reference>
<evidence type="ECO:0000256" key="1">
    <source>
        <dbReference type="SAM" id="SignalP"/>
    </source>
</evidence>
<comment type="caution">
    <text evidence="3">The sequence shown here is derived from an EMBL/GenBank/DDBJ whole genome shotgun (WGS) entry which is preliminary data.</text>
</comment>
<dbReference type="AlphaFoldDB" id="A0A8J7VWI1"/>
<dbReference type="Proteomes" id="UP000675747">
    <property type="component" value="Unassembled WGS sequence"/>
</dbReference>
<name>A0A8J7VWI1_9GAMM</name>
<keyword evidence="1" id="KW-0732">Signal</keyword>
<evidence type="ECO:0000259" key="2">
    <source>
        <dbReference type="Pfam" id="PF03886"/>
    </source>
</evidence>
<evidence type="ECO:0000313" key="4">
    <source>
        <dbReference type="EMBL" id="MBS7457807.1"/>
    </source>
</evidence>
<dbReference type="EMBL" id="JAGQFT010000109">
    <property type="protein sequence ID" value="MBR0563218.1"/>
    <property type="molecule type" value="Genomic_DNA"/>
</dbReference>
<gene>
    <name evidence="4" type="ORF">KB893_011765</name>
    <name evidence="3" type="ORF">KB893_11945</name>
</gene>
<dbReference type="SUPFAM" id="SSF159594">
    <property type="entry name" value="XCC0632-like"/>
    <property type="match status" value="1"/>
</dbReference>